<dbReference type="RefSeq" id="XP_018041515.1">
    <property type="nucleotide sequence ID" value="XM_018185638.1"/>
</dbReference>
<evidence type="ECO:0000313" key="3">
    <source>
        <dbReference type="Proteomes" id="UP000077069"/>
    </source>
</evidence>
<feature type="transmembrane region" description="Helical" evidence="1">
    <location>
        <begin position="20"/>
        <end position="44"/>
    </location>
</feature>
<dbReference type="GeneID" id="28769124"/>
<keyword evidence="1" id="KW-0472">Membrane</keyword>
<dbReference type="Proteomes" id="UP000077069">
    <property type="component" value="Unassembled WGS sequence"/>
</dbReference>
<sequence length="108" mass="12164">MFQCPTRFVLASLICSNNSFISLLFLSYAHLLTWFSPGPLVTALRQPCNVSFKRPNNKVVLVNNKESFPRQIDEMRSIEEAFKTVAMVSNSEMSPISLVICCSPFSAR</sequence>
<dbReference type="AlphaFoldDB" id="A0A177CWA5"/>
<keyword evidence="1" id="KW-1133">Transmembrane helix</keyword>
<keyword evidence="1" id="KW-0812">Transmembrane</keyword>
<accession>A0A177CWA5</accession>
<proteinExistence type="predicted"/>
<gene>
    <name evidence="2" type="ORF">CC84DRAFT_240</name>
</gene>
<evidence type="ECO:0000313" key="2">
    <source>
        <dbReference type="EMBL" id="OAG11150.1"/>
    </source>
</evidence>
<dbReference type="EMBL" id="KV441548">
    <property type="protein sequence ID" value="OAG11150.1"/>
    <property type="molecule type" value="Genomic_DNA"/>
</dbReference>
<reference evidence="2 3" key="1">
    <citation type="submission" date="2016-05" db="EMBL/GenBank/DDBJ databases">
        <title>Comparative analysis of secretome profiles of manganese(II)-oxidizing ascomycete fungi.</title>
        <authorList>
            <consortium name="DOE Joint Genome Institute"/>
            <person name="Zeiner C.A."/>
            <person name="Purvine S.O."/>
            <person name="Zink E.M."/>
            <person name="Wu S."/>
            <person name="Pasa-Tolic L."/>
            <person name="Chaput D.L."/>
            <person name="Haridas S."/>
            <person name="Grigoriev I.V."/>
            <person name="Santelli C.M."/>
            <person name="Hansel C.M."/>
        </authorList>
    </citation>
    <scope>NUCLEOTIDE SEQUENCE [LARGE SCALE GENOMIC DNA]</scope>
    <source>
        <strain evidence="2 3">AP3s5-JAC2a</strain>
    </source>
</reference>
<organism evidence="2 3">
    <name type="scientific">Paraphaeosphaeria sporulosa</name>
    <dbReference type="NCBI Taxonomy" id="1460663"/>
    <lineage>
        <taxon>Eukaryota</taxon>
        <taxon>Fungi</taxon>
        <taxon>Dikarya</taxon>
        <taxon>Ascomycota</taxon>
        <taxon>Pezizomycotina</taxon>
        <taxon>Dothideomycetes</taxon>
        <taxon>Pleosporomycetidae</taxon>
        <taxon>Pleosporales</taxon>
        <taxon>Massarineae</taxon>
        <taxon>Didymosphaeriaceae</taxon>
        <taxon>Paraphaeosphaeria</taxon>
    </lineage>
</organism>
<protein>
    <submittedName>
        <fullName evidence="2">Uncharacterized protein</fullName>
    </submittedName>
</protein>
<name>A0A177CWA5_9PLEO</name>
<dbReference type="InParanoid" id="A0A177CWA5"/>
<keyword evidence="3" id="KW-1185">Reference proteome</keyword>
<evidence type="ECO:0000256" key="1">
    <source>
        <dbReference type="SAM" id="Phobius"/>
    </source>
</evidence>